<protein>
    <recommendedName>
        <fullName evidence="17">Acyl carrier protein</fullName>
    </recommendedName>
</protein>
<dbReference type="InterPro" id="IPR005511">
    <property type="entry name" value="SMP-30"/>
</dbReference>
<comment type="pathway">
    <text evidence="2">Lipid metabolism; fatty acid biosynthesis.</text>
</comment>
<name>A0AAW0EJA5_9AGAR</name>
<evidence type="ECO:0000256" key="10">
    <source>
        <dbReference type="ARBA" id="ARBA00022980"/>
    </source>
</evidence>
<dbReference type="HAMAP" id="MF_01217">
    <property type="entry name" value="Acyl_carrier"/>
    <property type="match status" value="1"/>
</dbReference>
<dbReference type="GO" id="GO:0019853">
    <property type="term" value="P:L-ascorbic acid biosynthetic process"/>
    <property type="evidence" value="ECO:0007669"/>
    <property type="project" value="TreeGrafter"/>
</dbReference>
<dbReference type="InterPro" id="IPR003231">
    <property type="entry name" value="ACP"/>
</dbReference>
<keyword evidence="8" id="KW-0597">Phosphoprotein</keyword>
<dbReference type="InterPro" id="IPR036899">
    <property type="entry name" value="Ribosomal_uL13_sf"/>
</dbReference>
<dbReference type="EMBL" id="JAWWNJ010000001">
    <property type="protein sequence ID" value="KAK7064152.1"/>
    <property type="molecule type" value="Genomic_DNA"/>
</dbReference>
<dbReference type="Pfam" id="PF00013">
    <property type="entry name" value="KH_1"/>
    <property type="match status" value="3"/>
</dbReference>
<dbReference type="CDD" id="cd00392">
    <property type="entry name" value="Ribosomal_L13"/>
    <property type="match status" value="1"/>
</dbReference>
<dbReference type="GO" id="GO:0005509">
    <property type="term" value="F:calcium ion binding"/>
    <property type="evidence" value="ECO:0007669"/>
    <property type="project" value="TreeGrafter"/>
</dbReference>
<dbReference type="HAMAP" id="MF_01366">
    <property type="entry name" value="Ribosomal_uL13"/>
    <property type="match status" value="1"/>
</dbReference>
<dbReference type="InterPro" id="IPR036736">
    <property type="entry name" value="ACP-like_sf"/>
</dbReference>
<dbReference type="SUPFAM" id="SSF54791">
    <property type="entry name" value="Eukaryotic type KH-domain (KH-domain type I)"/>
    <property type="match status" value="3"/>
</dbReference>
<evidence type="ECO:0000313" key="20">
    <source>
        <dbReference type="EMBL" id="KAK7064152.1"/>
    </source>
</evidence>
<evidence type="ECO:0000256" key="6">
    <source>
        <dbReference type="ARBA" id="ARBA00022450"/>
    </source>
</evidence>
<evidence type="ECO:0000256" key="17">
    <source>
        <dbReference type="RuleBase" id="RU000722"/>
    </source>
</evidence>
<keyword evidence="21" id="KW-1185">Reference proteome</keyword>
<keyword evidence="10" id="KW-0689">Ribosomal protein</keyword>
<dbReference type="GO" id="GO:0003723">
    <property type="term" value="F:RNA binding"/>
    <property type="evidence" value="ECO:0007669"/>
    <property type="project" value="UniProtKB-UniRule"/>
</dbReference>
<dbReference type="CDD" id="cd22455">
    <property type="entry name" value="KH-I_Rnc1_rpt1"/>
    <property type="match status" value="1"/>
</dbReference>
<proteinExistence type="inferred from homology"/>
<evidence type="ECO:0000259" key="19">
    <source>
        <dbReference type="PROSITE" id="PS50075"/>
    </source>
</evidence>
<organism evidence="20 21">
    <name type="scientific">Favolaschia claudopus</name>
    <dbReference type="NCBI Taxonomy" id="2862362"/>
    <lineage>
        <taxon>Eukaryota</taxon>
        <taxon>Fungi</taxon>
        <taxon>Dikarya</taxon>
        <taxon>Basidiomycota</taxon>
        <taxon>Agaricomycotina</taxon>
        <taxon>Agaricomycetes</taxon>
        <taxon>Agaricomycetidae</taxon>
        <taxon>Agaricales</taxon>
        <taxon>Marasmiineae</taxon>
        <taxon>Mycenaceae</taxon>
        <taxon>Favolaschia</taxon>
    </lineage>
</organism>
<keyword evidence="15" id="KW-0479">Metal-binding</keyword>
<dbReference type="Pfam" id="PF08450">
    <property type="entry name" value="SGL"/>
    <property type="match status" value="1"/>
</dbReference>
<dbReference type="CDD" id="cd22457">
    <property type="entry name" value="KH-I_Rnc1_rpt3"/>
    <property type="match status" value="1"/>
</dbReference>
<dbReference type="Gene3D" id="3.30.1370.10">
    <property type="entry name" value="K Homology domain, type 1"/>
    <property type="match status" value="3"/>
</dbReference>
<evidence type="ECO:0000256" key="4">
    <source>
        <dbReference type="ARBA" id="ARBA00008853"/>
    </source>
</evidence>
<dbReference type="GO" id="GO:0006412">
    <property type="term" value="P:translation"/>
    <property type="evidence" value="ECO:0007669"/>
    <property type="project" value="InterPro"/>
</dbReference>
<dbReference type="Gene3D" id="6.10.250.3250">
    <property type="match status" value="1"/>
</dbReference>
<dbReference type="InterPro" id="IPR004087">
    <property type="entry name" value="KH_dom"/>
</dbReference>
<gene>
    <name evidence="20" type="ORF">R3P38DRAFT_3301742</name>
</gene>
<dbReference type="InterPro" id="IPR011042">
    <property type="entry name" value="6-blade_b-propeller_TolB-like"/>
</dbReference>
<evidence type="ECO:0000256" key="12">
    <source>
        <dbReference type="ARBA" id="ARBA00023160"/>
    </source>
</evidence>
<comment type="caution">
    <text evidence="20">The sequence shown here is derived from an EMBL/GenBank/DDBJ whole genome shotgun (WGS) entry which is preliminary data.</text>
</comment>
<feature type="active site" description="Proton donor/acceptor" evidence="14">
    <location>
        <position position="310"/>
    </location>
</feature>
<dbReference type="GO" id="GO:0099128">
    <property type="term" value="C:mitochondrial [2Fe-2S] assembly complex"/>
    <property type="evidence" value="ECO:0007669"/>
    <property type="project" value="UniProtKB-ARBA"/>
</dbReference>
<evidence type="ECO:0000256" key="14">
    <source>
        <dbReference type="PIRSR" id="PIRSR605511-1"/>
    </source>
</evidence>
<dbReference type="Pfam" id="PF00550">
    <property type="entry name" value="PP-binding"/>
    <property type="match status" value="1"/>
</dbReference>
<evidence type="ECO:0000313" key="21">
    <source>
        <dbReference type="Proteomes" id="UP001362999"/>
    </source>
</evidence>
<dbReference type="InterPro" id="IPR013658">
    <property type="entry name" value="SGL"/>
</dbReference>
<feature type="binding site" evidence="15">
    <location>
        <position position="210"/>
    </location>
    <ligand>
        <name>substrate</name>
    </ligand>
</feature>
<dbReference type="Pfam" id="PF00572">
    <property type="entry name" value="Ribosomal_L13"/>
    <property type="match status" value="1"/>
</dbReference>
<keyword evidence="7 17" id="KW-0444">Lipid biosynthesis</keyword>
<evidence type="ECO:0000256" key="5">
    <source>
        <dbReference type="ARBA" id="ARBA00010930"/>
    </source>
</evidence>
<dbReference type="NCBIfam" id="TIGR01077">
    <property type="entry name" value="L13_A_E"/>
    <property type="match status" value="1"/>
</dbReference>
<dbReference type="NCBIfam" id="TIGR00517">
    <property type="entry name" value="acyl_carrier"/>
    <property type="match status" value="1"/>
</dbReference>
<feature type="domain" description="Carrier" evidence="19">
    <location>
        <begin position="47"/>
        <end position="122"/>
    </location>
</feature>
<comment type="function">
    <text evidence="17">Carrier of the growing fatty acid chain in fatty acid biosynthesis.</text>
</comment>
<dbReference type="GO" id="GO:0015934">
    <property type="term" value="C:large ribosomal subunit"/>
    <property type="evidence" value="ECO:0007669"/>
    <property type="project" value="InterPro"/>
</dbReference>
<dbReference type="InterPro" id="IPR005822">
    <property type="entry name" value="Ribosomal_uL13"/>
</dbReference>
<dbReference type="PROSITE" id="PS50084">
    <property type="entry name" value="KH_TYPE_1"/>
    <property type="match status" value="3"/>
</dbReference>
<dbReference type="GO" id="GO:0006633">
    <property type="term" value="P:fatty acid biosynthetic process"/>
    <property type="evidence" value="ECO:0007669"/>
    <property type="project" value="UniProtKB-KW"/>
</dbReference>
<comment type="similarity">
    <text evidence="3">Belongs to the universal ribosomal protein uL13 family.</text>
</comment>
<evidence type="ECO:0000256" key="3">
    <source>
        <dbReference type="ARBA" id="ARBA00006227"/>
    </source>
</evidence>
<keyword evidence="6 17" id="KW-0596">Phosphopantetheine</keyword>
<dbReference type="SUPFAM" id="SSF47336">
    <property type="entry name" value="ACP-like"/>
    <property type="match status" value="1"/>
</dbReference>
<dbReference type="FunFam" id="1.10.1200.10:FF:000003">
    <property type="entry name" value="Acyl carrier protein"/>
    <property type="match status" value="1"/>
</dbReference>
<dbReference type="PROSITE" id="PS50075">
    <property type="entry name" value="CARRIER"/>
    <property type="match status" value="1"/>
</dbReference>
<evidence type="ECO:0000256" key="13">
    <source>
        <dbReference type="ARBA" id="ARBA00023274"/>
    </source>
</evidence>
<dbReference type="GO" id="GO:0003735">
    <property type="term" value="F:structural constituent of ribosome"/>
    <property type="evidence" value="ECO:0007669"/>
    <property type="project" value="InterPro"/>
</dbReference>
<dbReference type="InterPro" id="IPR004088">
    <property type="entry name" value="KH_dom_type_1"/>
</dbReference>
<keyword evidence="16" id="KW-0694">RNA-binding</keyword>
<evidence type="ECO:0000256" key="16">
    <source>
        <dbReference type="PROSITE-ProRule" id="PRU00117"/>
    </source>
</evidence>
<feature type="binding site" evidence="15">
    <location>
        <position position="258"/>
    </location>
    <ligand>
        <name>a divalent metal cation</name>
        <dbReference type="ChEBI" id="CHEBI:60240"/>
    </ligand>
</feature>
<keyword evidence="12 17" id="KW-0275">Fatty acid biosynthesis</keyword>
<evidence type="ECO:0000256" key="15">
    <source>
        <dbReference type="PIRSR" id="PIRSR605511-2"/>
    </source>
</evidence>
<feature type="binding site" evidence="15">
    <location>
        <position position="208"/>
    </location>
    <ligand>
        <name>substrate</name>
    </ligand>
</feature>
<dbReference type="SUPFAM" id="SSF52161">
    <property type="entry name" value="Ribosomal protein L13"/>
    <property type="match status" value="1"/>
</dbReference>
<dbReference type="Gene3D" id="1.10.1200.10">
    <property type="entry name" value="ACP-like"/>
    <property type="match status" value="1"/>
</dbReference>
<sequence>MSFLRLARALPRQSLVAPCRHQSLSLPIRRAQLPFRAYSAGGGLTTDAIQSRILDLLKGFEKVDHAKLTPSASFVRDLGLDSLDVVEVQMAIEEEFSIEIPDVEADEIQTVAQAIEYIHKTPAGPVYDSETSTLHFVDIDECKILHLNAVTHELQVEQFEEKVGCISLRRDGPGLAGAAAQGFALFEGDSSMEYISRPLPAEYRPYTRFNDGACDSQGRFFAGTVYDQTRRVPGQLWVFDPVDGSCSLADPGPFTDSNGLGWTQDEKIFYFTDSRANIIYAYDYDNGKLSNRRVFVDAIALGFDKNSYCDGLCVDTEGYVWSARWGGSKVVRFSPSGAVDLEIVFPTVLNVTACAFGGPNNDQLQSFLIQGIFSFGTAISGIRGFPDTSLDWPETEINLRRSRSTLPPSAIPQGEQTTLPMATFSSTPIVIDGKGHLLGRLASIISKQVLSGQKIVVVRCEEINISGSFFRNKLRYHNFLHKRHIVNPKKSGPFHHRAPSKILYRAIRGMTPHKSARGAAALERLKLFEGVPPPYDRKKRMVVPEALRVLRLKPGRKYCTVKRLSHEVGWGYKDVVDRLEEKRKIKAQAFHERKLAAVKLRQKALADNGASPLAAYYYFFVLQSKITFLSLLPLPPCPPPPRAIPVCPSLSVLPSHLSDSYSAASPPQSRSASPVAQDTLTLRALVSTKDAGVIIGKAGKNVADLRDQTGVKAGVSKVIQGVHERVLTVTGPVEGVAKAYALIISQLVATNPTSPVISSPSSVHTSIRLLISHNLMGTIIGRNGLKIKAIQDGSGTRMVASKDMLPQSTERIVEVQGTPEAIGHAIEEIGKCLLEDWERGLGTVLFHPGTGDDRSSNRRSVNGMPSYGTPRRSNGRGSPPGSPPMPTSPILSQPAANLRTQNISIPSDMVGCIIGRSGTKITEIRRLSGSKISIAKAPHDETGERMFTIIGTPEANEKALFLLYNQLESEKERRVNKESHQQEMQE</sequence>
<dbReference type="PANTHER" id="PTHR10907">
    <property type="entry name" value="REGUCALCIN"/>
    <property type="match status" value="1"/>
</dbReference>
<keyword evidence="9" id="KW-0276">Fatty acid metabolism</keyword>
<evidence type="ECO:0000256" key="9">
    <source>
        <dbReference type="ARBA" id="ARBA00022832"/>
    </source>
</evidence>
<reference evidence="20 21" key="1">
    <citation type="journal article" date="2024" name="J Genomics">
        <title>Draft genome sequencing and assembly of Favolaschia claudopus CIRM-BRFM 2984 isolated from oak limbs.</title>
        <authorList>
            <person name="Navarro D."/>
            <person name="Drula E."/>
            <person name="Chaduli D."/>
            <person name="Cazenave R."/>
            <person name="Ahrendt S."/>
            <person name="Wang J."/>
            <person name="Lipzen A."/>
            <person name="Daum C."/>
            <person name="Barry K."/>
            <person name="Grigoriev I.V."/>
            <person name="Favel A."/>
            <person name="Rosso M.N."/>
            <person name="Martin F."/>
        </authorList>
    </citation>
    <scope>NUCLEOTIDE SEQUENCE [LARGE SCALE GENOMIC DNA]</scope>
    <source>
        <strain evidence="20 21">CIRM-BRFM 2984</strain>
    </source>
</reference>
<dbReference type="InterPro" id="IPR049786">
    <property type="entry name" value="Rnc1_KH-I_3"/>
</dbReference>
<comment type="similarity">
    <text evidence="5">Belongs to the acyl carrier protein (ACP) family.</text>
</comment>
<keyword evidence="15" id="KW-0862">Zinc</keyword>
<comment type="function">
    <text evidence="1">Component of the ribosome, a large ribonucleoprotein complex responsible for the synthesis of proteins in the cell. The small ribosomal subunit (SSU) binds messenger RNAs (mRNAs) and translates the encoded message by selecting cognate aminoacyl-transfer RNA (tRNA) molecules. The large subunit (LSU) contains the ribosomal catalytic site termed the peptidyl transferase center (PTC), which catalyzes the formation of peptide bonds, thereby polymerizing the amino acids delivered by tRNAs into a polypeptide chain. The nascent polypeptides leave the ribosome through a tunnel in the LSU and interact with protein factors that function in enzymatic processing, targeting, and the membrane insertion of nascent chains at the exit of the ribosomal tunnel.</text>
</comment>
<dbReference type="Gene3D" id="3.90.1180.10">
    <property type="entry name" value="Ribosomal protein L13"/>
    <property type="match status" value="1"/>
</dbReference>
<dbReference type="InterPro" id="IPR036612">
    <property type="entry name" value="KH_dom_type_1_sf"/>
</dbReference>
<keyword evidence="11" id="KW-0443">Lipid metabolism</keyword>
<dbReference type="FunFam" id="3.90.1180.10:FF:000002">
    <property type="entry name" value="60S ribosomal protein L16"/>
    <property type="match status" value="1"/>
</dbReference>
<dbReference type="InterPro" id="IPR009081">
    <property type="entry name" value="PP-bd_ACP"/>
</dbReference>
<dbReference type="SUPFAM" id="SSF63829">
    <property type="entry name" value="Calcium-dependent phosphotriesterase"/>
    <property type="match status" value="1"/>
</dbReference>
<dbReference type="GO" id="GO:0004341">
    <property type="term" value="F:gluconolactonase activity"/>
    <property type="evidence" value="ECO:0007669"/>
    <property type="project" value="TreeGrafter"/>
</dbReference>
<dbReference type="AlphaFoldDB" id="A0AAW0EJA5"/>
<dbReference type="PRINTS" id="PR01790">
    <property type="entry name" value="SMP30FAMILY"/>
</dbReference>
<feature type="region of interest" description="Disordered" evidence="18">
    <location>
        <begin position="847"/>
        <end position="892"/>
    </location>
</feature>
<dbReference type="PANTHER" id="PTHR10907:SF47">
    <property type="entry name" value="REGUCALCIN"/>
    <property type="match status" value="1"/>
</dbReference>
<feature type="compositionally biased region" description="Low complexity" evidence="18">
    <location>
        <begin position="868"/>
        <end position="879"/>
    </location>
</feature>
<evidence type="ECO:0000256" key="18">
    <source>
        <dbReference type="SAM" id="MobiDB-lite"/>
    </source>
</evidence>
<evidence type="ECO:0000256" key="11">
    <source>
        <dbReference type="ARBA" id="ARBA00023098"/>
    </source>
</evidence>
<feature type="binding site" evidence="15">
    <location>
        <position position="310"/>
    </location>
    <ligand>
        <name>a divalent metal cation</name>
        <dbReference type="ChEBI" id="CHEBI:60240"/>
    </ligand>
</feature>
<dbReference type="InterPro" id="IPR005755">
    <property type="entry name" value="Ribosomal_uL13_euk/arc"/>
</dbReference>
<dbReference type="Gene3D" id="2.120.10.30">
    <property type="entry name" value="TolB, C-terminal domain"/>
    <property type="match status" value="1"/>
</dbReference>
<evidence type="ECO:0000256" key="8">
    <source>
        <dbReference type="ARBA" id="ARBA00022553"/>
    </source>
</evidence>
<dbReference type="CDD" id="cd22456">
    <property type="entry name" value="KH-I_Rnc1_rpt2"/>
    <property type="match status" value="1"/>
</dbReference>
<evidence type="ECO:0000256" key="2">
    <source>
        <dbReference type="ARBA" id="ARBA00005194"/>
    </source>
</evidence>
<dbReference type="NCBIfam" id="NF002148">
    <property type="entry name" value="PRK00982.1-2"/>
    <property type="match status" value="1"/>
</dbReference>
<comment type="cofactor">
    <cofactor evidence="15">
        <name>Zn(2+)</name>
        <dbReference type="ChEBI" id="CHEBI:29105"/>
    </cofactor>
    <text evidence="15">Binds 1 divalent metal cation per subunit.</text>
</comment>
<evidence type="ECO:0000256" key="1">
    <source>
        <dbReference type="ARBA" id="ARBA00004021"/>
    </source>
</evidence>
<keyword evidence="13" id="KW-0687">Ribonucleoprotein</keyword>
<dbReference type="SMART" id="SM00322">
    <property type="entry name" value="KH"/>
    <property type="match status" value="3"/>
</dbReference>
<dbReference type="Proteomes" id="UP001362999">
    <property type="component" value="Unassembled WGS sequence"/>
</dbReference>
<comment type="similarity">
    <text evidence="4">Belongs to the SMP-30/CGR1 family.</text>
</comment>
<accession>A0AAW0EJA5</accession>
<evidence type="ECO:0000256" key="7">
    <source>
        <dbReference type="ARBA" id="ARBA00022516"/>
    </source>
</evidence>